<evidence type="ECO:0000256" key="2">
    <source>
        <dbReference type="ARBA" id="ARBA00022692"/>
    </source>
</evidence>
<organism evidence="7 8">
    <name type="scientific">Conexibacter arvalis</name>
    <dbReference type="NCBI Taxonomy" id="912552"/>
    <lineage>
        <taxon>Bacteria</taxon>
        <taxon>Bacillati</taxon>
        <taxon>Actinomycetota</taxon>
        <taxon>Thermoleophilia</taxon>
        <taxon>Solirubrobacterales</taxon>
        <taxon>Conexibacteraceae</taxon>
        <taxon>Conexibacter</taxon>
    </lineage>
</organism>
<dbReference type="InterPro" id="IPR006685">
    <property type="entry name" value="MscS_channel_2nd"/>
</dbReference>
<feature type="transmembrane region" description="Helical" evidence="5">
    <location>
        <begin position="98"/>
        <end position="117"/>
    </location>
</feature>
<evidence type="ECO:0000313" key="8">
    <source>
        <dbReference type="Proteomes" id="UP000585272"/>
    </source>
</evidence>
<dbReference type="InterPro" id="IPR006686">
    <property type="entry name" value="MscS_channel_CS"/>
</dbReference>
<keyword evidence="8" id="KW-1185">Reference proteome</keyword>
<evidence type="ECO:0000256" key="3">
    <source>
        <dbReference type="ARBA" id="ARBA00022989"/>
    </source>
</evidence>
<dbReference type="InterPro" id="IPR023408">
    <property type="entry name" value="MscS_beta-dom_sf"/>
</dbReference>
<evidence type="ECO:0000259" key="6">
    <source>
        <dbReference type="Pfam" id="PF00924"/>
    </source>
</evidence>
<dbReference type="EMBL" id="JACHNU010000001">
    <property type="protein sequence ID" value="MBB4661103.1"/>
    <property type="molecule type" value="Genomic_DNA"/>
</dbReference>
<protein>
    <submittedName>
        <fullName evidence="7">Small-conductance mechanosensitive channel</fullName>
    </submittedName>
</protein>
<dbReference type="SUPFAM" id="SSF50182">
    <property type="entry name" value="Sm-like ribonucleoproteins"/>
    <property type="match status" value="1"/>
</dbReference>
<feature type="transmembrane region" description="Helical" evidence="5">
    <location>
        <begin position="25"/>
        <end position="41"/>
    </location>
</feature>
<evidence type="ECO:0000313" key="7">
    <source>
        <dbReference type="EMBL" id="MBB4661103.1"/>
    </source>
</evidence>
<sequence length="272" mass="28892">MFLADVGSTLVAATVRTFLDEHREIGAALAIVVSVVVAWIVDRAIMHRGQRLAEAVMRDDLTAAVDTRMRFLRRLVTLVILVLGVMTAIAQFDGLNRLATTVLASSALLAAVLGFAARQTLANLVAGVMLTIAQPLRIGDTVTVEDESGTVEDVRLNYTVVRGGDGHRLFIPNERLASGVLRNDTIVEPLVALEIELWLPLEADADRAIAALTGLDGGPVVRVAAIASDGVRYTISRGTVPPRERAAHASALRADALRALREAGLLAPLAAT</sequence>
<dbReference type="RefSeq" id="WP_183338981.1">
    <property type="nucleotide sequence ID" value="NZ_JACHNU010000001.1"/>
</dbReference>
<keyword evidence="3 5" id="KW-1133">Transmembrane helix</keyword>
<accession>A0A840IA37</accession>
<comment type="subcellular location">
    <subcellularLocation>
        <location evidence="1">Membrane</location>
    </subcellularLocation>
</comment>
<dbReference type="PANTHER" id="PTHR30221">
    <property type="entry name" value="SMALL-CONDUCTANCE MECHANOSENSITIVE CHANNEL"/>
    <property type="match status" value="1"/>
</dbReference>
<reference evidence="7 8" key="1">
    <citation type="submission" date="2020-08" db="EMBL/GenBank/DDBJ databases">
        <title>Genomic Encyclopedia of Archaeal and Bacterial Type Strains, Phase II (KMG-II): from individual species to whole genera.</title>
        <authorList>
            <person name="Goeker M."/>
        </authorList>
    </citation>
    <scope>NUCLEOTIDE SEQUENCE [LARGE SCALE GENOMIC DNA]</scope>
    <source>
        <strain evidence="7 8">DSM 23288</strain>
    </source>
</reference>
<dbReference type="Pfam" id="PF00924">
    <property type="entry name" value="MS_channel_2nd"/>
    <property type="match status" value="1"/>
</dbReference>
<evidence type="ECO:0000256" key="1">
    <source>
        <dbReference type="ARBA" id="ARBA00004370"/>
    </source>
</evidence>
<dbReference type="GO" id="GO:0016020">
    <property type="term" value="C:membrane"/>
    <property type="evidence" value="ECO:0007669"/>
    <property type="project" value="UniProtKB-SubCell"/>
</dbReference>
<keyword evidence="2 5" id="KW-0812">Transmembrane</keyword>
<dbReference type="Proteomes" id="UP000585272">
    <property type="component" value="Unassembled WGS sequence"/>
</dbReference>
<evidence type="ECO:0000256" key="4">
    <source>
        <dbReference type="ARBA" id="ARBA00023136"/>
    </source>
</evidence>
<dbReference type="Gene3D" id="1.10.287.1260">
    <property type="match status" value="1"/>
</dbReference>
<dbReference type="AlphaFoldDB" id="A0A840IA37"/>
<dbReference type="GO" id="GO:0008381">
    <property type="term" value="F:mechanosensitive monoatomic ion channel activity"/>
    <property type="evidence" value="ECO:0007669"/>
    <property type="project" value="InterPro"/>
</dbReference>
<keyword evidence="4 5" id="KW-0472">Membrane</keyword>
<dbReference type="InterPro" id="IPR010920">
    <property type="entry name" value="LSM_dom_sf"/>
</dbReference>
<dbReference type="PROSITE" id="PS01246">
    <property type="entry name" value="UPF0003"/>
    <property type="match status" value="1"/>
</dbReference>
<dbReference type="Gene3D" id="2.30.30.60">
    <property type="match status" value="1"/>
</dbReference>
<proteinExistence type="predicted"/>
<feature type="domain" description="Mechanosensitive ion channel MscS" evidence="6">
    <location>
        <begin position="120"/>
        <end position="183"/>
    </location>
</feature>
<dbReference type="PANTHER" id="PTHR30221:SF1">
    <property type="entry name" value="SMALL-CONDUCTANCE MECHANOSENSITIVE CHANNEL"/>
    <property type="match status" value="1"/>
</dbReference>
<evidence type="ECO:0000256" key="5">
    <source>
        <dbReference type="SAM" id="Phobius"/>
    </source>
</evidence>
<gene>
    <name evidence="7" type="ORF">BDZ31_000676</name>
</gene>
<dbReference type="InterPro" id="IPR045275">
    <property type="entry name" value="MscS_archaea/bacteria_type"/>
</dbReference>
<comment type="caution">
    <text evidence="7">The sequence shown here is derived from an EMBL/GenBank/DDBJ whole genome shotgun (WGS) entry which is preliminary data.</text>
</comment>
<feature type="transmembrane region" description="Helical" evidence="5">
    <location>
        <begin position="75"/>
        <end position="92"/>
    </location>
</feature>
<name>A0A840IA37_9ACTN</name>